<dbReference type="EnsemblProtists" id="EOD35470">
    <property type="protein sequence ID" value="EOD35470"/>
    <property type="gene ID" value="EMIHUDRAFT_449236"/>
</dbReference>
<sequence>MQSRQQSLAIVLLLLLSLSLFFLGPEDQSAAPSALSSDADEGEGEQEGSLLLAGEGSSTLHTPPPHSIDGEERIESVDSVCDLPEFAVGAPRPKIAIFVFAWRRLASLRRLVDSLLAAEYCGHTMPLTIMVDGGALAAVREYVRGVEWRHGPLRLVVADDGPAPVASLGIRGMWINCSSLASAGELRDDEHILPLEDDIEVSPLFYWWLLRAARSYGPIGDGTLMRRRRLVGISLYTPRLNEIHYPQVKWLPEVHERAPAFLLQFYALRVRPPFFDFAQEAAQRGVGKHREPLGERAARHGARALLCSRDPHVRLPASRSNATSLRRDTDPLKTVPLVLASQTNAVQRAMAELPSFARLGVFDLQHERRSAERLVQAGFAFTESVRWWGHHRAAAEGNPALLPAYAALADLWAGLPSPADPAVGSCAIEVLPALVPRSIAHSLEALQPANLNLANLNLAASSAPPSSTPLAPFSGRYVVFQPPSGLGEYFVALRNAAGIAAALHRTLVVDDFLQLRLAPDCLLFLHVKDPHLLPSRAYFDAVAGWSNLSAIHMPSQMCAAADYRRLYGGCGAPVLAFSHLYAAFEGFPPGSPLAAWFADELPAALSTSDSEEATRKAGRIIARLAAETGSFSCIHLSHLDAAVVSSRAPLTPTPDSASFGDAHEADTSAPHADSGGAPNTLRLPSTACDAFDAESHQPAGRAWVKELSSAGYSCHVSEAVLRANLARLPPRDPILILADGGRALPERLAERASNELRSEFRHVGDVVALLGLDIRLPEWPSVELAACAAASTLLLNRYSPLSALLERRASRRAVAFAESADGSAAAPRSLWWMRVGSDRCVPLFTRTCRFDLQPNRFGILGQFGPERKLQLQTYNVSSLIGWDGRVTPNASIELEVYVSNESHALATFEYTKDNNKLGLTFQQQRGDYVRIRNVYLRSSTQAPSSETARGGGDGSAWQPGLLFWLAIVFGALFVALLGAVLSAAYILSRTHRSQPLSSTEARVALGLGARQIMELAGGSKAKGDEDV</sequence>
<accession>A0A0D3KI85</accession>
<dbReference type="STRING" id="2903.R1F949"/>
<reference evidence="5" key="1">
    <citation type="journal article" date="2013" name="Nature">
        <title>Pan genome of the phytoplankton Emiliania underpins its global distribution.</title>
        <authorList>
            <person name="Read B.A."/>
            <person name="Kegel J."/>
            <person name="Klute M.J."/>
            <person name="Kuo A."/>
            <person name="Lefebvre S.C."/>
            <person name="Maumus F."/>
            <person name="Mayer C."/>
            <person name="Miller J."/>
            <person name="Monier A."/>
            <person name="Salamov A."/>
            <person name="Young J."/>
            <person name="Aguilar M."/>
            <person name="Claverie J.M."/>
            <person name="Frickenhaus S."/>
            <person name="Gonzalez K."/>
            <person name="Herman E.K."/>
            <person name="Lin Y.C."/>
            <person name="Napier J."/>
            <person name="Ogata H."/>
            <person name="Sarno A.F."/>
            <person name="Shmutz J."/>
            <person name="Schroeder D."/>
            <person name="de Vargas C."/>
            <person name="Verret F."/>
            <person name="von Dassow P."/>
            <person name="Valentin K."/>
            <person name="Van de Peer Y."/>
            <person name="Wheeler G."/>
            <person name="Dacks J.B."/>
            <person name="Delwiche C.F."/>
            <person name="Dyhrman S.T."/>
            <person name="Glockner G."/>
            <person name="John U."/>
            <person name="Richards T."/>
            <person name="Worden A.Z."/>
            <person name="Zhang X."/>
            <person name="Grigoriev I.V."/>
            <person name="Allen A.E."/>
            <person name="Bidle K."/>
            <person name="Borodovsky M."/>
            <person name="Bowler C."/>
            <person name="Brownlee C."/>
            <person name="Cock J.M."/>
            <person name="Elias M."/>
            <person name="Gladyshev V.N."/>
            <person name="Groth M."/>
            <person name="Guda C."/>
            <person name="Hadaegh A."/>
            <person name="Iglesias-Rodriguez M.D."/>
            <person name="Jenkins J."/>
            <person name="Jones B.M."/>
            <person name="Lawson T."/>
            <person name="Leese F."/>
            <person name="Lindquist E."/>
            <person name="Lobanov A."/>
            <person name="Lomsadze A."/>
            <person name="Malik S.B."/>
            <person name="Marsh M.E."/>
            <person name="Mackinder L."/>
            <person name="Mock T."/>
            <person name="Mueller-Roeber B."/>
            <person name="Pagarete A."/>
            <person name="Parker M."/>
            <person name="Probert I."/>
            <person name="Quesneville H."/>
            <person name="Raines C."/>
            <person name="Rensing S.A."/>
            <person name="Riano-Pachon D.M."/>
            <person name="Richier S."/>
            <person name="Rokitta S."/>
            <person name="Shiraiwa Y."/>
            <person name="Soanes D.M."/>
            <person name="van der Giezen M."/>
            <person name="Wahlund T.M."/>
            <person name="Williams B."/>
            <person name="Wilson W."/>
            <person name="Wolfe G."/>
            <person name="Wurch L.L."/>
        </authorList>
    </citation>
    <scope>NUCLEOTIDE SEQUENCE</scope>
</reference>
<dbReference type="GeneID" id="17280740"/>
<evidence type="ECO:0000313" key="4">
    <source>
        <dbReference type="EnsemblProtists" id="EOD35470"/>
    </source>
</evidence>
<keyword evidence="3" id="KW-0732">Signal</keyword>
<dbReference type="SUPFAM" id="SSF53448">
    <property type="entry name" value="Nucleotide-diphospho-sugar transferases"/>
    <property type="match status" value="1"/>
</dbReference>
<feature type="transmembrane region" description="Helical" evidence="2">
    <location>
        <begin position="961"/>
        <end position="987"/>
    </location>
</feature>
<keyword evidence="5" id="KW-1185">Reference proteome</keyword>
<feature type="region of interest" description="Disordered" evidence="1">
    <location>
        <begin position="650"/>
        <end position="680"/>
    </location>
</feature>
<evidence type="ECO:0000256" key="1">
    <source>
        <dbReference type="SAM" id="MobiDB-lite"/>
    </source>
</evidence>
<evidence type="ECO:0000256" key="2">
    <source>
        <dbReference type="SAM" id="Phobius"/>
    </source>
</evidence>
<proteinExistence type="predicted"/>
<dbReference type="Gene3D" id="3.90.550.10">
    <property type="entry name" value="Spore Coat Polysaccharide Biosynthesis Protein SpsA, Chain A"/>
    <property type="match status" value="1"/>
</dbReference>
<dbReference type="PANTHER" id="PTHR33604">
    <property type="entry name" value="OSJNBA0004B13.7 PROTEIN"/>
    <property type="match status" value="1"/>
</dbReference>
<dbReference type="PaxDb" id="2903-EOD35470"/>
<dbReference type="RefSeq" id="XP_005787899.1">
    <property type="nucleotide sequence ID" value="XM_005787842.1"/>
</dbReference>
<evidence type="ECO:0000313" key="5">
    <source>
        <dbReference type="Proteomes" id="UP000013827"/>
    </source>
</evidence>
<protein>
    <submittedName>
        <fullName evidence="4">Uncharacterized protein</fullName>
    </submittedName>
</protein>
<dbReference type="HOGENOM" id="CLU_302386_0_0_1"/>
<dbReference type="KEGG" id="ehx:EMIHUDRAFT_449236"/>
<keyword evidence="2" id="KW-0472">Membrane</keyword>
<feature type="chain" id="PRO_5044229139" evidence="3">
    <location>
        <begin position="22"/>
        <end position="1027"/>
    </location>
</feature>
<dbReference type="PANTHER" id="PTHR33604:SF3">
    <property type="entry name" value="OSJNBA0004B13.7 PROTEIN"/>
    <property type="match status" value="1"/>
</dbReference>
<organism evidence="4 5">
    <name type="scientific">Emiliania huxleyi (strain CCMP1516)</name>
    <dbReference type="NCBI Taxonomy" id="280463"/>
    <lineage>
        <taxon>Eukaryota</taxon>
        <taxon>Haptista</taxon>
        <taxon>Haptophyta</taxon>
        <taxon>Prymnesiophyceae</taxon>
        <taxon>Isochrysidales</taxon>
        <taxon>Noelaerhabdaceae</taxon>
        <taxon>Emiliania</taxon>
    </lineage>
</organism>
<keyword evidence="2" id="KW-1133">Transmembrane helix</keyword>
<evidence type="ECO:0000256" key="3">
    <source>
        <dbReference type="SAM" id="SignalP"/>
    </source>
</evidence>
<reference evidence="4" key="2">
    <citation type="submission" date="2024-10" db="UniProtKB">
        <authorList>
            <consortium name="EnsemblProtists"/>
        </authorList>
    </citation>
    <scope>IDENTIFICATION</scope>
</reference>
<dbReference type="Proteomes" id="UP000013827">
    <property type="component" value="Unassembled WGS sequence"/>
</dbReference>
<dbReference type="InterPro" id="IPR029044">
    <property type="entry name" value="Nucleotide-diphossugar_trans"/>
</dbReference>
<name>A0A0D3KI85_EMIH1</name>
<feature type="signal peptide" evidence="3">
    <location>
        <begin position="1"/>
        <end position="21"/>
    </location>
</feature>
<keyword evidence="2" id="KW-0812">Transmembrane</keyword>
<dbReference type="AlphaFoldDB" id="A0A0D3KI85"/>